<keyword evidence="4 10" id="KW-0808">Transferase</keyword>
<evidence type="ECO:0000256" key="7">
    <source>
        <dbReference type="PIRSR" id="PIRSR000524-50"/>
    </source>
</evidence>
<protein>
    <submittedName>
        <fullName evidence="10">Alanine--glyoxylate aminotransferase</fullName>
    </submittedName>
</protein>
<dbReference type="GO" id="GO:0008453">
    <property type="term" value="F:alanine-glyoxylate transaminase activity"/>
    <property type="evidence" value="ECO:0007669"/>
    <property type="project" value="TreeGrafter"/>
</dbReference>
<keyword evidence="3 10" id="KW-0032">Aminotransferase</keyword>
<dbReference type="Gene3D" id="3.90.1150.10">
    <property type="entry name" value="Aspartate Aminotransferase, domain 1"/>
    <property type="match status" value="1"/>
</dbReference>
<dbReference type="KEGG" id="cpor:BED41_14265"/>
<proteinExistence type="inferred from homology"/>
<reference evidence="10" key="1">
    <citation type="submission" date="2016-08" db="EMBL/GenBank/DDBJ databases">
        <title>Complete genome of Cloacibacillus porcorum.</title>
        <authorList>
            <person name="Looft T."/>
            <person name="Bayles D.O."/>
            <person name="Alt D.P."/>
        </authorList>
    </citation>
    <scope>NUCLEOTIDE SEQUENCE [LARGE SCALE GENOMIC DNA]</scope>
    <source>
        <strain evidence="10">CL-84</strain>
    </source>
</reference>
<dbReference type="SUPFAM" id="SSF53383">
    <property type="entry name" value="PLP-dependent transferases"/>
    <property type="match status" value="1"/>
</dbReference>
<dbReference type="STRING" id="1197717.BED41_14265"/>
<dbReference type="PANTHER" id="PTHR21152">
    <property type="entry name" value="AMINOTRANSFERASE CLASS V"/>
    <property type="match status" value="1"/>
</dbReference>
<dbReference type="EMBL" id="CP016757">
    <property type="protein sequence ID" value="ANZ46707.1"/>
    <property type="molecule type" value="Genomic_DNA"/>
</dbReference>
<accession>A0A1B2I9U1</accession>
<dbReference type="PIRSF" id="PIRSF000524">
    <property type="entry name" value="SPT"/>
    <property type="match status" value="1"/>
</dbReference>
<feature type="domain" description="Aminotransferase class V" evidence="9">
    <location>
        <begin position="16"/>
        <end position="335"/>
    </location>
</feature>
<evidence type="ECO:0000259" key="9">
    <source>
        <dbReference type="Pfam" id="PF00266"/>
    </source>
</evidence>
<dbReference type="InterPro" id="IPR000192">
    <property type="entry name" value="Aminotrans_V_dom"/>
</dbReference>
<evidence type="ECO:0000256" key="2">
    <source>
        <dbReference type="ARBA" id="ARBA00009236"/>
    </source>
</evidence>
<dbReference type="InterPro" id="IPR015421">
    <property type="entry name" value="PyrdxlP-dep_Trfase_major"/>
</dbReference>
<dbReference type="Proteomes" id="UP000093044">
    <property type="component" value="Chromosome"/>
</dbReference>
<feature type="binding site" evidence="6">
    <location>
        <position position="345"/>
    </location>
    <ligand>
        <name>substrate</name>
    </ligand>
</feature>
<evidence type="ECO:0000256" key="8">
    <source>
        <dbReference type="SAM" id="MobiDB-lite"/>
    </source>
</evidence>
<feature type="modified residue" description="N6-(pyridoxal phosphate)lysine" evidence="7">
    <location>
        <position position="198"/>
    </location>
</feature>
<evidence type="ECO:0000256" key="1">
    <source>
        <dbReference type="ARBA" id="ARBA00001933"/>
    </source>
</evidence>
<evidence type="ECO:0000256" key="3">
    <source>
        <dbReference type="ARBA" id="ARBA00022576"/>
    </source>
</evidence>
<dbReference type="OrthoDB" id="389074at2"/>
<dbReference type="Gene3D" id="3.40.640.10">
    <property type="entry name" value="Type I PLP-dependent aspartate aminotransferase-like (Major domain)"/>
    <property type="match status" value="1"/>
</dbReference>
<evidence type="ECO:0000313" key="11">
    <source>
        <dbReference type="Proteomes" id="UP000093044"/>
    </source>
</evidence>
<evidence type="ECO:0000256" key="4">
    <source>
        <dbReference type="ARBA" id="ARBA00022679"/>
    </source>
</evidence>
<dbReference type="AlphaFoldDB" id="A0A1B2I9U1"/>
<dbReference type="FunFam" id="3.40.640.10:FF:000027">
    <property type="entry name" value="Serine--pyruvate aminotransferase, mitochondrial"/>
    <property type="match status" value="1"/>
</dbReference>
<dbReference type="GO" id="GO:0004760">
    <property type="term" value="F:L-serine-pyruvate transaminase activity"/>
    <property type="evidence" value="ECO:0007669"/>
    <property type="project" value="TreeGrafter"/>
</dbReference>
<dbReference type="PANTHER" id="PTHR21152:SF40">
    <property type="entry name" value="ALANINE--GLYOXYLATE AMINOTRANSFERASE"/>
    <property type="match status" value="1"/>
</dbReference>
<dbReference type="InterPro" id="IPR015424">
    <property type="entry name" value="PyrdxlP-dep_Trfase"/>
</dbReference>
<dbReference type="InterPro" id="IPR024169">
    <property type="entry name" value="SP_NH2Trfase/AEP_transaminase"/>
</dbReference>
<name>A0A1B2I9U1_9BACT</name>
<organism evidence="10 11">
    <name type="scientific">Cloacibacillus porcorum</name>
    <dbReference type="NCBI Taxonomy" id="1197717"/>
    <lineage>
        <taxon>Bacteria</taxon>
        <taxon>Thermotogati</taxon>
        <taxon>Synergistota</taxon>
        <taxon>Synergistia</taxon>
        <taxon>Synergistales</taxon>
        <taxon>Synergistaceae</taxon>
        <taxon>Cloacibacillus</taxon>
    </lineage>
</organism>
<evidence type="ECO:0000256" key="6">
    <source>
        <dbReference type="PIRSR" id="PIRSR000524-1"/>
    </source>
</evidence>
<feature type="region of interest" description="Disordered" evidence="8">
    <location>
        <begin position="1"/>
        <end position="20"/>
    </location>
</feature>
<dbReference type="InterPro" id="IPR015422">
    <property type="entry name" value="PyrdxlP-dep_Trfase_small"/>
</dbReference>
<evidence type="ECO:0000256" key="5">
    <source>
        <dbReference type="ARBA" id="ARBA00022898"/>
    </source>
</evidence>
<dbReference type="Pfam" id="PF00266">
    <property type="entry name" value="Aminotran_5"/>
    <property type="match status" value="1"/>
</dbReference>
<gene>
    <name evidence="10" type="ORF">BED41_14265</name>
</gene>
<dbReference type="GO" id="GO:0019265">
    <property type="term" value="P:glycine biosynthetic process, by transamination of glyoxylate"/>
    <property type="evidence" value="ECO:0007669"/>
    <property type="project" value="TreeGrafter"/>
</dbReference>
<keyword evidence="11" id="KW-1185">Reference proteome</keyword>
<evidence type="ECO:0000313" key="10">
    <source>
        <dbReference type="EMBL" id="ANZ46707.1"/>
    </source>
</evidence>
<sequence length="388" mass="43116">MTLPLRKTTEKLLMGPGPSNADQRVLRAMSEPMIGHLDPDFLGIMNETRELLKYVFQTENELTMAMPGTGSAGMEAAWANTVLPEMKVIICVHGVFGQRMTDVASRYGANVVVVGSPMGRPIDPADLQKAIKDNPDAKVVGIVHAETSTGVLQPLEEISKMVHEAGMFLLVDCVTSLGGVEVPVERLKFDMTYSGTQKCLNCPPGLAPLTVSPRMGEWISKREIPVKNWYLDLNMIMRYWGEDRFYHHTAPINMTYALNEALRIILEEGNEKRWERHWSNARIFWKVLEAMGLKPVVEEKYRLPSLTTYYTPEGVNEASVRKYLMDKYSIEIGGGLGELKGKIHRVGLMGVNSNPAKMALLTVALCDAFNAHGYKCDTGAALEVLSAR</sequence>
<comment type="similarity">
    <text evidence="2">Belongs to the class-V pyridoxal-phosphate-dependent aminotransferase family.</text>
</comment>
<keyword evidence="5 7" id="KW-0663">Pyridoxal phosphate</keyword>
<comment type="cofactor">
    <cofactor evidence="1 7">
        <name>pyridoxal 5'-phosphate</name>
        <dbReference type="ChEBI" id="CHEBI:597326"/>
    </cofactor>
</comment>